<dbReference type="InterPro" id="IPR054194">
    <property type="entry name" value="DUF6899"/>
</dbReference>
<comment type="caution">
    <text evidence="1">The sequence shown here is derived from an EMBL/GenBank/DDBJ whole genome shotgun (WGS) entry which is preliminary data.</text>
</comment>
<dbReference type="AlphaFoldDB" id="A0A0F9FCE4"/>
<dbReference type="Pfam" id="PF21840">
    <property type="entry name" value="DUF6899"/>
    <property type="match status" value="1"/>
</dbReference>
<dbReference type="EMBL" id="LAZR01024145">
    <property type="protein sequence ID" value="KKL76136.1"/>
    <property type="molecule type" value="Genomic_DNA"/>
</dbReference>
<evidence type="ECO:0000313" key="1">
    <source>
        <dbReference type="EMBL" id="KKL76136.1"/>
    </source>
</evidence>
<organism evidence="1">
    <name type="scientific">marine sediment metagenome</name>
    <dbReference type="NCBI Taxonomy" id="412755"/>
    <lineage>
        <taxon>unclassified sequences</taxon>
        <taxon>metagenomes</taxon>
        <taxon>ecological metagenomes</taxon>
    </lineage>
</organism>
<gene>
    <name evidence="1" type="ORF">LCGC14_2047890</name>
</gene>
<accession>A0A0F9FCE4</accession>
<sequence length="96" mass="10980">MPYIKPEDKPVYAGGIQELADAFASVGATGGDLNYVLTKVTLAWLMYHQPPYNYELRSAAYKELLCAAEEFYWRVIRPYEDKKIALNGDVYPREVL</sequence>
<name>A0A0F9FCE4_9ZZZZ</name>
<protein>
    <submittedName>
        <fullName evidence="1">Uncharacterized protein</fullName>
    </submittedName>
</protein>
<proteinExistence type="predicted"/>
<reference evidence="1" key="1">
    <citation type="journal article" date="2015" name="Nature">
        <title>Complex archaea that bridge the gap between prokaryotes and eukaryotes.</title>
        <authorList>
            <person name="Spang A."/>
            <person name="Saw J.H."/>
            <person name="Jorgensen S.L."/>
            <person name="Zaremba-Niedzwiedzka K."/>
            <person name="Martijn J."/>
            <person name="Lind A.E."/>
            <person name="van Eijk R."/>
            <person name="Schleper C."/>
            <person name="Guy L."/>
            <person name="Ettema T.J."/>
        </authorList>
    </citation>
    <scope>NUCLEOTIDE SEQUENCE</scope>
</reference>